<reference evidence="2 3" key="1">
    <citation type="submission" date="2016-11" db="EMBL/GenBank/DDBJ databases">
        <title>Comparative genomics of Bartonella apis.</title>
        <authorList>
            <person name="Engel P."/>
        </authorList>
    </citation>
    <scope>NUCLEOTIDE SEQUENCE [LARGE SCALE GENOMIC DNA]</scope>
    <source>
        <strain evidence="2 3">BBC0178</strain>
    </source>
</reference>
<dbReference type="EMBL" id="CP015820">
    <property type="protein sequence ID" value="AQT42057.1"/>
    <property type="molecule type" value="Genomic_DNA"/>
</dbReference>
<organism evidence="2 3">
    <name type="scientific">Bartonella apihabitans</name>
    <dbReference type="NCBI Taxonomy" id="2750929"/>
    <lineage>
        <taxon>Bacteria</taxon>
        <taxon>Pseudomonadati</taxon>
        <taxon>Pseudomonadota</taxon>
        <taxon>Alphaproteobacteria</taxon>
        <taxon>Hyphomicrobiales</taxon>
        <taxon>Bartonellaceae</taxon>
        <taxon>Bartonella</taxon>
    </lineage>
</organism>
<dbReference type="Proteomes" id="UP000189660">
    <property type="component" value="Chromosome"/>
</dbReference>
<gene>
    <name evidence="2" type="ORF">BBC0178_005590</name>
</gene>
<accession>A0A1U9M9R8</accession>
<feature type="region of interest" description="Disordered" evidence="1">
    <location>
        <begin position="1"/>
        <end position="84"/>
    </location>
</feature>
<feature type="compositionally biased region" description="Basic and acidic residues" evidence="1">
    <location>
        <begin position="1"/>
        <end position="19"/>
    </location>
</feature>
<evidence type="ECO:0000256" key="1">
    <source>
        <dbReference type="SAM" id="MobiDB-lite"/>
    </source>
</evidence>
<sequence>MMTQDDKSKHIKVVDVEKIDEQDDEKNGPVDTVDIFDDVTGDDNGVFRPRNKKAEDIENPLSDEDRDVVGENLFTSEPDKGEPD</sequence>
<keyword evidence="3" id="KW-1185">Reference proteome</keyword>
<protein>
    <submittedName>
        <fullName evidence="2">Uncharacterized protein</fullName>
    </submittedName>
</protein>
<proteinExistence type="predicted"/>
<dbReference type="RefSeq" id="WP_149867409.1">
    <property type="nucleotide sequence ID" value="NZ_CP015820.1"/>
</dbReference>
<dbReference type="KEGG" id="bapa:BBC0178_005590"/>
<name>A0A1U9M9R8_9HYPH</name>
<evidence type="ECO:0000313" key="3">
    <source>
        <dbReference type="Proteomes" id="UP000189660"/>
    </source>
</evidence>
<dbReference type="AlphaFoldDB" id="A0A1U9M9R8"/>
<feature type="compositionally biased region" description="Acidic residues" evidence="1">
    <location>
        <begin position="57"/>
        <end position="66"/>
    </location>
</feature>
<evidence type="ECO:0000313" key="2">
    <source>
        <dbReference type="EMBL" id="AQT42057.1"/>
    </source>
</evidence>
<dbReference type="OrthoDB" id="9915695at2"/>